<reference evidence="3 4" key="1">
    <citation type="submission" date="2016-10" db="EMBL/GenBank/DDBJ databases">
        <authorList>
            <person name="de Groot N.N."/>
        </authorList>
    </citation>
    <scope>NUCLEOTIDE SEQUENCE [LARGE SCALE GENOMIC DNA]</scope>
    <source>
        <strain evidence="3 4">Z108</strain>
    </source>
</reference>
<keyword evidence="3" id="KW-0238">DNA-binding</keyword>
<dbReference type="SUPFAM" id="SSF88659">
    <property type="entry name" value="Sigma3 and sigma4 domains of RNA polymerase sigma factors"/>
    <property type="match status" value="1"/>
</dbReference>
<dbReference type="PANTHER" id="PTHR37478">
    <property type="match status" value="1"/>
</dbReference>
<dbReference type="PANTHER" id="PTHR37478:SF2">
    <property type="entry name" value="UPF0251 PROTEIN TK0562"/>
    <property type="match status" value="1"/>
</dbReference>
<dbReference type="Pfam" id="PF02001">
    <property type="entry name" value="DUF134"/>
    <property type="match status" value="1"/>
</dbReference>
<evidence type="ECO:0000259" key="2">
    <source>
        <dbReference type="Pfam" id="PF02579"/>
    </source>
</evidence>
<dbReference type="GO" id="GO:0003677">
    <property type="term" value="F:DNA binding"/>
    <property type="evidence" value="ECO:0007669"/>
    <property type="project" value="UniProtKB-KW"/>
</dbReference>
<dbReference type="Proteomes" id="UP000183639">
    <property type="component" value="Unassembled WGS sequence"/>
</dbReference>
<dbReference type="Gene3D" id="3.30.420.130">
    <property type="entry name" value="Dinitrogenase iron-molybdenum cofactor biosynthesis domain"/>
    <property type="match status" value="1"/>
</dbReference>
<accession>A0A1I3BT47</accession>
<dbReference type="AlphaFoldDB" id="A0A1I3BT47"/>
<evidence type="ECO:0000256" key="1">
    <source>
        <dbReference type="ARBA" id="ARBA00009350"/>
    </source>
</evidence>
<sequence length="243" mass="26092">MARPAKKKKICSLPAYQEFGAGEAAKDKPIVFMPVEEYETIRLMDYHGMNQQECSEQMGVARTTVQALYTAARKRIASCLVEGRPLKITGGDYEICQEDEDCLRSRHCPYRKKGCIKMKIAVTYDNGQIFQHFGKTSEFKVYTVEDNKVVSAEVIGTNGQGHGALAGILQQQAIDTLICGGIGAGAQNALAAAGITLYGGCNGSADEAVEALLAGSLDYNPAVHCNHHGHGEAGHTCGDHGCH</sequence>
<dbReference type="InterPro" id="IPR002852">
    <property type="entry name" value="UPF0251"/>
</dbReference>
<protein>
    <submittedName>
        <fullName evidence="3">Predicted DNA-binding protein, UPF0251 family</fullName>
    </submittedName>
</protein>
<dbReference type="RefSeq" id="WP_075441597.1">
    <property type="nucleotide sequence ID" value="NZ_FOQK01000001.1"/>
</dbReference>
<comment type="similarity">
    <text evidence="1">Belongs to the UPF0251 family.</text>
</comment>
<dbReference type="InterPro" id="IPR013324">
    <property type="entry name" value="RNA_pol_sigma_r3/r4-like"/>
</dbReference>
<dbReference type="InterPro" id="IPR036105">
    <property type="entry name" value="DiNase_FeMo-co_biosyn_sf"/>
</dbReference>
<dbReference type="Pfam" id="PF02579">
    <property type="entry name" value="Nitro_FeMo-Co"/>
    <property type="match status" value="1"/>
</dbReference>
<proteinExistence type="inferred from homology"/>
<gene>
    <name evidence="3" type="ORF">SAMN04487861_101212</name>
</gene>
<dbReference type="InterPro" id="IPR003731">
    <property type="entry name" value="Di-Nase_FeMo-co_biosynth"/>
</dbReference>
<dbReference type="Gene3D" id="1.10.10.10">
    <property type="entry name" value="Winged helix-like DNA-binding domain superfamily/Winged helix DNA-binding domain"/>
    <property type="match status" value="1"/>
</dbReference>
<organism evidence="3 4">
    <name type="scientific">Selenomonas ruminantium</name>
    <dbReference type="NCBI Taxonomy" id="971"/>
    <lineage>
        <taxon>Bacteria</taxon>
        <taxon>Bacillati</taxon>
        <taxon>Bacillota</taxon>
        <taxon>Negativicutes</taxon>
        <taxon>Selenomonadales</taxon>
        <taxon>Selenomonadaceae</taxon>
        <taxon>Selenomonas</taxon>
    </lineage>
</organism>
<feature type="domain" description="Dinitrogenase iron-molybdenum cofactor biosynthesis" evidence="2">
    <location>
        <begin position="126"/>
        <end position="213"/>
    </location>
</feature>
<dbReference type="SUPFAM" id="SSF53146">
    <property type="entry name" value="Nitrogenase accessory factor-like"/>
    <property type="match status" value="1"/>
</dbReference>
<dbReference type="InterPro" id="IPR036388">
    <property type="entry name" value="WH-like_DNA-bd_sf"/>
</dbReference>
<dbReference type="OrthoDB" id="280278at2"/>
<dbReference type="EMBL" id="FOQK01000001">
    <property type="protein sequence ID" value="SFH65467.1"/>
    <property type="molecule type" value="Genomic_DNA"/>
</dbReference>
<evidence type="ECO:0000313" key="3">
    <source>
        <dbReference type="EMBL" id="SFH65467.1"/>
    </source>
</evidence>
<name>A0A1I3BT47_SELRU</name>
<evidence type="ECO:0000313" key="4">
    <source>
        <dbReference type="Proteomes" id="UP000183639"/>
    </source>
</evidence>